<sequence>MNISKGFLLALVAVLAFLSWLLIAPFLQYALIAVLLAYVLRPLQRRLEQRTSPMIAAMALVLLTITGFVIPLAIVLTIVIQDATRIVENLNTDSVSVTEVESFIQEQTGVSVDLMSSLMDAARQGGQMVLEQSTAWLSALTHALIGFGLALFLLYYLLKDGNNLIGWIRKRTPLPDDVQDDLYEELDEVMQAVLIGHVLIALVQGLLAGIGLIATGIPNAAFWTVIMVVLALIPIIGTFLVWGPAVVFLLATGEPLLAVGLFVYSTVIVGLSDDYLRPVVVDRYAELNPAVIIVGVLGGAYAFGFMGLFFGPVILGALRATLTVFHDNYERLERERFGG</sequence>
<feature type="transmembrane region" description="Helical" evidence="6">
    <location>
        <begin position="248"/>
        <end position="271"/>
    </location>
</feature>
<reference evidence="7 10" key="1">
    <citation type="submission" date="2020-06" db="EMBL/GenBank/DDBJ databases">
        <title>Haloterrigena sp. nov., an extremely halophilic archaeon isolated from a saline sediment.</title>
        <authorList>
            <person name="Liu B.-B."/>
        </authorList>
    </citation>
    <scope>NUCLEOTIDE SEQUENCE</scope>
    <source>
        <strain evidence="7">SYSU A121-1</strain>
        <strain evidence="8 10">SYSU A558-1</strain>
    </source>
</reference>
<evidence type="ECO:0000313" key="7">
    <source>
        <dbReference type="EMBL" id="NUB90687.1"/>
    </source>
</evidence>
<dbReference type="PANTHER" id="PTHR21716:SF4">
    <property type="entry name" value="TRANSMEMBRANE PROTEIN 245"/>
    <property type="match status" value="1"/>
</dbReference>
<evidence type="ECO:0000313" key="9">
    <source>
        <dbReference type="Proteomes" id="UP000728647"/>
    </source>
</evidence>
<feature type="transmembrane region" description="Helical" evidence="6">
    <location>
        <begin position="291"/>
        <end position="318"/>
    </location>
</feature>
<dbReference type="EMBL" id="JABURA010000001">
    <property type="protein sequence ID" value="NUB90687.1"/>
    <property type="molecule type" value="Genomic_DNA"/>
</dbReference>
<keyword evidence="5 6" id="KW-0472">Membrane</keyword>
<dbReference type="Proteomes" id="UP000728647">
    <property type="component" value="Unassembled WGS sequence"/>
</dbReference>
<keyword evidence="3 6" id="KW-0812">Transmembrane</keyword>
<evidence type="ECO:0000256" key="3">
    <source>
        <dbReference type="ARBA" id="ARBA00022692"/>
    </source>
</evidence>
<keyword evidence="10" id="KW-1185">Reference proteome</keyword>
<dbReference type="Pfam" id="PF01594">
    <property type="entry name" value="AI-2E_transport"/>
    <property type="match status" value="1"/>
</dbReference>
<dbReference type="GO" id="GO:0016020">
    <property type="term" value="C:membrane"/>
    <property type="evidence" value="ECO:0007669"/>
    <property type="project" value="UniProtKB-SubCell"/>
</dbReference>
<feature type="transmembrane region" description="Helical" evidence="6">
    <location>
        <begin position="6"/>
        <end position="39"/>
    </location>
</feature>
<gene>
    <name evidence="7" type="ORF">HT576_06595</name>
    <name evidence="8" type="ORF">HTZ84_14420</name>
</gene>
<evidence type="ECO:0000256" key="2">
    <source>
        <dbReference type="ARBA" id="ARBA00009773"/>
    </source>
</evidence>
<comment type="caution">
    <text evidence="7">The sequence shown here is derived from an EMBL/GenBank/DDBJ whole genome shotgun (WGS) entry which is preliminary data.</text>
</comment>
<name>A0A8J8KF52_9EURY</name>
<comment type="similarity">
    <text evidence="2">Belongs to the autoinducer-2 exporter (AI-2E) (TC 2.A.86) family.</text>
</comment>
<feature type="transmembrane region" description="Helical" evidence="6">
    <location>
        <begin position="60"/>
        <end position="80"/>
    </location>
</feature>
<dbReference type="AlphaFoldDB" id="A0A8J8KF52"/>
<dbReference type="InterPro" id="IPR002549">
    <property type="entry name" value="AI-2E-like"/>
</dbReference>
<keyword evidence="4 6" id="KW-1133">Transmembrane helix</keyword>
<protein>
    <submittedName>
        <fullName evidence="7">AI-2E family transporter</fullName>
    </submittedName>
</protein>
<feature type="transmembrane region" description="Helical" evidence="6">
    <location>
        <begin position="135"/>
        <end position="158"/>
    </location>
</feature>
<organism evidence="7 9">
    <name type="scientific">Haloterrigena gelatinilytica</name>
    <dbReference type="NCBI Taxonomy" id="2741724"/>
    <lineage>
        <taxon>Archaea</taxon>
        <taxon>Methanobacteriati</taxon>
        <taxon>Methanobacteriota</taxon>
        <taxon>Stenosarchaea group</taxon>
        <taxon>Halobacteria</taxon>
        <taxon>Halobacteriales</taxon>
        <taxon>Natrialbaceae</taxon>
        <taxon>Haloterrigena</taxon>
    </lineage>
</organism>
<evidence type="ECO:0000256" key="4">
    <source>
        <dbReference type="ARBA" id="ARBA00022989"/>
    </source>
</evidence>
<evidence type="ECO:0000313" key="8">
    <source>
        <dbReference type="EMBL" id="NUC73495.1"/>
    </source>
</evidence>
<evidence type="ECO:0000256" key="5">
    <source>
        <dbReference type="ARBA" id="ARBA00023136"/>
    </source>
</evidence>
<dbReference type="EMBL" id="JABUQZ010000001">
    <property type="protein sequence ID" value="NUC73495.1"/>
    <property type="molecule type" value="Genomic_DNA"/>
</dbReference>
<evidence type="ECO:0000313" key="10">
    <source>
        <dbReference type="Proteomes" id="UP001016761"/>
    </source>
</evidence>
<evidence type="ECO:0000256" key="1">
    <source>
        <dbReference type="ARBA" id="ARBA00004141"/>
    </source>
</evidence>
<dbReference type="Proteomes" id="UP001016761">
    <property type="component" value="Unassembled WGS sequence"/>
</dbReference>
<dbReference type="PANTHER" id="PTHR21716">
    <property type="entry name" value="TRANSMEMBRANE PROTEIN"/>
    <property type="match status" value="1"/>
</dbReference>
<accession>A0A8J8KF52</accession>
<comment type="subcellular location">
    <subcellularLocation>
        <location evidence="1">Membrane</location>
        <topology evidence="1">Multi-pass membrane protein</topology>
    </subcellularLocation>
</comment>
<dbReference type="RefSeq" id="WP_174681326.1">
    <property type="nucleotide sequence ID" value="NZ_JABUQZ010000001.1"/>
</dbReference>
<evidence type="ECO:0000256" key="6">
    <source>
        <dbReference type="SAM" id="Phobius"/>
    </source>
</evidence>
<feature type="transmembrane region" description="Helical" evidence="6">
    <location>
        <begin position="192"/>
        <end position="214"/>
    </location>
</feature>
<feature type="transmembrane region" description="Helical" evidence="6">
    <location>
        <begin position="220"/>
        <end position="241"/>
    </location>
</feature>
<proteinExistence type="inferred from homology"/>